<dbReference type="OrthoDB" id="2588098at2759"/>
<dbReference type="PANTHER" id="PTHR39465:SF1">
    <property type="entry name" value="DNA LIGASE D 3'-PHOSPHOESTERASE DOMAIN-CONTAINING PROTEIN"/>
    <property type="match status" value="1"/>
</dbReference>
<feature type="compositionally biased region" description="Basic residues" evidence="1">
    <location>
        <begin position="557"/>
        <end position="576"/>
    </location>
</feature>
<gene>
    <name evidence="3" type="ORF">EI97DRAFT_504796</name>
</gene>
<keyword evidence="4" id="KW-1185">Reference proteome</keyword>
<dbReference type="PANTHER" id="PTHR39465">
    <property type="entry name" value="DNA LIGASE D, 3'-PHOSPHOESTERASE DOMAIN"/>
    <property type="match status" value="1"/>
</dbReference>
<evidence type="ECO:0000259" key="2">
    <source>
        <dbReference type="Pfam" id="PF13298"/>
    </source>
</evidence>
<organism evidence="3 4">
    <name type="scientific">Westerdykella ornata</name>
    <dbReference type="NCBI Taxonomy" id="318751"/>
    <lineage>
        <taxon>Eukaryota</taxon>
        <taxon>Fungi</taxon>
        <taxon>Dikarya</taxon>
        <taxon>Ascomycota</taxon>
        <taxon>Pezizomycotina</taxon>
        <taxon>Dothideomycetes</taxon>
        <taxon>Pleosporomycetidae</taxon>
        <taxon>Pleosporales</taxon>
        <taxon>Sporormiaceae</taxon>
        <taxon>Westerdykella</taxon>
    </lineage>
</organism>
<feature type="region of interest" description="Disordered" evidence="1">
    <location>
        <begin position="307"/>
        <end position="424"/>
    </location>
</feature>
<feature type="region of interest" description="Disordered" evidence="1">
    <location>
        <begin position="233"/>
        <end position="275"/>
    </location>
</feature>
<accession>A0A6A6J6Q0</accession>
<evidence type="ECO:0000313" key="4">
    <source>
        <dbReference type="Proteomes" id="UP000800097"/>
    </source>
</evidence>
<dbReference type="GeneID" id="54556025"/>
<dbReference type="AlphaFoldDB" id="A0A6A6J6Q0"/>
<dbReference type="Pfam" id="PF13298">
    <property type="entry name" value="LigD_N"/>
    <property type="match status" value="1"/>
</dbReference>
<feature type="compositionally biased region" description="Low complexity" evidence="1">
    <location>
        <begin position="353"/>
        <end position="365"/>
    </location>
</feature>
<dbReference type="EMBL" id="ML986535">
    <property type="protein sequence ID" value="KAF2271648.1"/>
    <property type="molecule type" value="Genomic_DNA"/>
</dbReference>
<evidence type="ECO:0000256" key="1">
    <source>
        <dbReference type="SAM" id="MobiDB-lite"/>
    </source>
</evidence>
<evidence type="ECO:0000313" key="3">
    <source>
        <dbReference type="EMBL" id="KAF2271648.1"/>
    </source>
</evidence>
<feature type="region of interest" description="Disordered" evidence="1">
    <location>
        <begin position="490"/>
        <end position="514"/>
    </location>
</feature>
<dbReference type="InterPro" id="IPR014144">
    <property type="entry name" value="LigD_PE_domain"/>
</dbReference>
<feature type="compositionally biased region" description="Acidic residues" evidence="1">
    <location>
        <begin position="390"/>
        <end position="406"/>
    </location>
</feature>
<dbReference type="Proteomes" id="UP000800097">
    <property type="component" value="Unassembled WGS sequence"/>
</dbReference>
<feature type="region of interest" description="Disordered" evidence="1">
    <location>
        <begin position="1"/>
        <end position="90"/>
    </location>
</feature>
<dbReference type="RefSeq" id="XP_033649187.1">
    <property type="nucleotide sequence ID" value="XM_033802850.1"/>
</dbReference>
<reference evidence="3" key="1">
    <citation type="journal article" date="2020" name="Stud. Mycol.">
        <title>101 Dothideomycetes genomes: a test case for predicting lifestyles and emergence of pathogens.</title>
        <authorList>
            <person name="Haridas S."/>
            <person name="Albert R."/>
            <person name="Binder M."/>
            <person name="Bloem J."/>
            <person name="Labutti K."/>
            <person name="Salamov A."/>
            <person name="Andreopoulos B."/>
            <person name="Baker S."/>
            <person name="Barry K."/>
            <person name="Bills G."/>
            <person name="Bluhm B."/>
            <person name="Cannon C."/>
            <person name="Castanera R."/>
            <person name="Culley D."/>
            <person name="Daum C."/>
            <person name="Ezra D."/>
            <person name="Gonzalez J."/>
            <person name="Henrissat B."/>
            <person name="Kuo A."/>
            <person name="Liang C."/>
            <person name="Lipzen A."/>
            <person name="Lutzoni F."/>
            <person name="Magnuson J."/>
            <person name="Mondo S."/>
            <person name="Nolan M."/>
            <person name="Ohm R."/>
            <person name="Pangilinan J."/>
            <person name="Park H.-J."/>
            <person name="Ramirez L."/>
            <person name="Alfaro M."/>
            <person name="Sun H."/>
            <person name="Tritt A."/>
            <person name="Yoshinaga Y."/>
            <person name="Zwiers L.-H."/>
            <person name="Turgeon B."/>
            <person name="Goodwin S."/>
            <person name="Spatafora J."/>
            <person name="Crous P."/>
            <person name="Grigoriev I."/>
        </authorList>
    </citation>
    <scope>NUCLEOTIDE SEQUENCE</scope>
    <source>
        <strain evidence="3">CBS 379.55</strain>
    </source>
</reference>
<feature type="domain" description="DNA ligase D 3'-phosphoesterase" evidence="2">
    <location>
        <begin position="151"/>
        <end position="305"/>
    </location>
</feature>
<protein>
    <recommendedName>
        <fullName evidence="2">DNA ligase D 3'-phosphoesterase domain-containing protein</fullName>
    </recommendedName>
</protein>
<feature type="compositionally biased region" description="Low complexity" evidence="1">
    <location>
        <begin position="45"/>
        <end position="79"/>
    </location>
</feature>
<feature type="region of interest" description="Disordered" evidence="1">
    <location>
        <begin position="557"/>
        <end position="594"/>
    </location>
</feature>
<proteinExistence type="predicted"/>
<feature type="compositionally biased region" description="Basic residues" evidence="1">
    <location>
        <begin position="320"/>
        <end position="333"/>
    </location>
</feature>
<sequence length="707" mass="78624">MERPVPSSLIRRVSPPPSKRRKTSELPRPNGNGTGRGNHHSLGQSPLPSSKLSNSTPSTPPSDTVNSHSISKTSSSTQTNAATGPLSRPEPTLAAVEAGQAKIEDHLAYFTKHLTLACRPTPPSVPRLPVPSFASLYAENQHAHGHHFVIHQHNHPQAGVHYDLRLQFSATSSVSFAIPKGLPGDANSRSKGRMAIETRVHNYWNHLIESASWKSGSLLIWDTGTYEVLPRKMSTAQTQQTTDEEGTSSAASEAEIDGIEALRRTSSVSGSKTAKHENDKLIHAFQTRYIRLRLHGTRLPKNYTITLRLPSNNDFGNPHKTTHLQKHRRRRRYVPPAPQPQQQQQQGKKRKSAPQPSINSHSSSSDAGEDGIQETDFAPTPRDSDNANEGAEEEEEDANLDTDTSSEDLNTRLHNAYPGSTNSIGSVHQRKWFLMLDRRSSGFVAGTGTGAGAATWRRDGNAGFDPFYVRGRDVERSVVTGRLARDVEEDEGVEGIHGSGIFPESPARSLRHPGNGRESWAVECCQSFNGPLKEDADASNDAQKAFHLPIAIPPRHTRARARRGNRSFPRRSKHARFSSGSSRCPAGRRSCDGGRRGTAAAWANDNDSLTFRRASLNHHDGRPHRRREAWRQRDGGGIVDDNRGRRRLSIWLGARLRRIGDVRDDVVEQLIRSARRDLRDCRNLSMVLWGWDHWWICVIIARVWVWL</sequence>
<name>A0A6A6J6Q0_WESOR</name>